<organism evidence="4 5">
    <name type="scientific">Arenimonas caeni</name>
    <dbReference type="NCBI Taxonomy" id="2058085"/>
    <lineage>
        <taxon>Bacteria</taxon>
        <taxon>Pseudomonadati</taxon>
        <taxon>Pseudomonadota</taxon>
        <taxon>Gammaproteobacteria</taxon>
        <taxon>Lysobacterales</taxon>
        <taxon>Lysobacteraceae</taxon>
        <taxon>Arenimonas</taxon>
    </lineage>
</organism>
<evidence type="ECO:0000256" key="2">
    <source>
        <dbReference type="ARBA" id="ARBA00022840"/>
    </source>
</evidence>
<dbReference type="OrthoDB" id="9809379at2"/>
<dbReference type="GO" id="GO:0005524">
    <property type="term" value="F:ATP binding"/>
    <property type="evidence" value="ECO:0007669"/>
    <property type="project" value="UniProtKB-KW"/>
</dbReference>
<evidence type="ECO:0000259" key="3">
    <source>
        <dbReference type="SMART" id="SM00382"/>
    </source>
</evidence>
<dbReference type="InterPro" id="IPR003593">
    <property type="entry name" value="AAA+_ATPase"/>
</dbReference>
<dbReference type="EMBL" id="PVLF01000030">
    <property type="protein sequence ID" value="PRH81303.1"/>
    <property type="molecule type" value="Genomic_DNA"/>
</dbReference>
<dbReference type="GO" id="GO:0016887">
    <property type="term" value="F:ATP hydrolysis activity"/>
    <property type="evidence" value="ECO:0007669"/>
    <property type="project" value="InterPro"/>
</dbReference>
<keyword evidence="5" id="KW-1185">Reference proteome</keyword>
<keyword evidence="1" id="KW-0547">Nucleotide-binding</keyword>
<protein>
    <recommendedName>
        <fullName evidence="3">AAA+ ATPase domain-containing protein</fullName>
    </recommendedName>
</protein>
<dbReference type="PANTHER" id="PTHR23077:SF171">
    <property type="entry name" value="NUCLEAR VALOSIN-CONTAINING PROTEIN-LIKE"/>
    <property type="match status" value="1"/>
</dbReference>
<dbReference type="Proteomes" id="UP000241736">
    <property type="component" value="Unassembled WGS sequence"/>
</dbReference>
<accession>A0A2P6M5L9</accession>
<evidence type="ECO:0000313" key="5">
    <source>
        <dbReference type="Proteomes" id="UP000241736"/>
    </source>
</evidence>
<keyword evidence="2" id="KW-0067">ATP-binding</keyword>
<dbReference type="PANTHER" id="PTHR23077">
    <property type="entry name" value="AAA-FAMILY ATPASE"/>
    <property type="match status" value="1"/>
</dbReference>
<dbReference type="InterPro" id="IPR050168">
    <property type="entry name" value="AAA_ATPase_domain"/>
</dbReference>
<dbReference type="InterPro" id="IPR003959">
    <property type="entry name" value="ATPase_AAA_core"/>
</dbReference>
<evidence type="ECO:0000313" key="4">
    <source>
        <dbReference type="EMBL" id="PRH81303.1"/>
    </source>
</evidence>
<feature type="domain" description="AAA+ ATPase" evidence="3">
    <location>
        <begin position="504"/>
        <end position="633"/>
    </location>
</feature>
<name>A0A2P6M5L9_9GAMM</name>
<evidence type="ECO:0000256" key="1">
    <source>
        <dbReference type="ARBA" id="ARBA00022741"/>
    </source>
</evidence>
<dbReference type="AlphaFoldDB" id="A0A2P6M5L9"/>
<dbReference type="CDD" id="cd19481">
    <property type="entry name" value="RecA-like_protease"/>
    <property type="match status" value="1"/>
</dbReference>
<feature type="domain" description="AAA+ ATPase" evidence="3">
    <location>
        <begin position="267"/>
        <end position="396"/>
    </location>
</feature>
<sequence length="716" mass="77998">MAHPSQPQQYRGRAMRHRQSPLVEGFGLGKDFLARICGSLPQLFVCRALTVTGVVGGTELANQLAGPSGNDPLPALFGYLGIRGECTSKPFEEVIETRIQALCAEPADGGILLRNLQLLGREAGLGELETLLLFLRIASRLDGTLHAAIRPLLLDCIDTVMRLNLDILLGVEAGTSESLLDPKAPLARSGLLVARRSIGSPLEARLEIPQGLMAGLLSPLESAAEAISRLVPRAPKGSLERSDFAHIDQDVRMLQQLLGKAIEDRRVGVNVLLHGPPGVGKTELADVLARALGASLFVIPAFADGDTQDPMERLRQYRMAQGLIQSAGRSLVLLDEVEDLFPYAPWDRKDIPSKALMNDTLESNLSPALWLSNRISHMDPAYLRRFDLILEIKPPGRELRKALLCRSLPELRDNEPWLTEAVADRRISPATLVRFGRSVASMKPASAPEAAACFSHMSRQFLSALGGATETLGSGRLATGDFDLSWLNPDADLGRVASRIRSVPGARILLHGPPGTGKTRFAHHLGQLRGVMVRAKSASDLLSPYVGETEANLRQMFDEAAREGDLLLLDEADSFLSARLGGQPRWQSTQTNELLTCMERFEGVFVCTTNRLDQLDPAVMRRFDLKVGFAAPTPDQRARMVAWLFSQFRLPWDQATQATLGPRSGRLSGLVPGDIATAARKLRLVSDAPSAQDVLQALEEECAYRSGNARPIGFVY</sequence>
<dbReference type="SUPFAM" id="SSF52540">
    <property type="entry name" value="P-loop containing nucleoside triphosphate hydrolases"/>
    <property type="match status" value="2"/>
</dbReference>
<reference evidence="4 5" key="1">
    <citation type="submission" date="2018-03" db="EMBL/GenBank/DDBJ databases">
        <title>Arenimonas caeni sp. nov., isolated from activated sludge.</title>
        <authorList>
            <person name="Liu H."/>
        </authorList>
    </citation>
    <scope>NUCLEOTIDE SEQUENCE [LARGE SCALE GENOMIC DNA]</scope>
    <source>
        <strain evidence="5">z29</strain>
    </source>
</reference>
<gene>
    <name evidence="4" type="ORF">C6N40_13270</name>
</gene>
<comment type="caution">
    <text evidence="4">The sequence shown here is derived from an EMBL/GenBank/DDBJ whole genome shotgun (WGS) entry which is preliminary data.</text>
</comment>
<dbReference type="SMART" id="SM00382">
    <property type="entry name" value="AAA"/>
    <property type="match status" value="2"/>
</dbReference>
<dbReference type="InterPro" id="IPR027417">
    <property type="entry name" value="P-loop_NTPase"/>
</dbReference>
<proteinExistence type="predicted"/>
<dbReference type="Gene3D" id="3.40.50.300">
    <property type="entry name" value="P-loop containing nucleotide triphosphate hydrolases"/>
    <property type="match status" value="2"/>
</dbReference>
<dbReference type="Pfam" id="PF00004">
    <property type="entry name" value="AAA"/>
    <property type="match status" value="2"/>
</dbReference>